<dbReference type="PANTHER" id="PTHR30535:SF34">
    <property type="entry name" value="MOLYBDATE-BINDING PROTEIN MOLA"/>
    <property type="match status" value="1"/>
</dbReference>
<keyword evidence="5" id="KW-1185">Reference proteome</keyword>
<dbReference type="Gene3D" id="3.40.50.1980">
    <property type="entry name" value="Nitrogenase molybdenum iron protein domain"/>
    <property type="match status" value="2"/>
</dbReference>
<dbReference type="SUPFAM" id="SSF53807">
    <property type="entry name" value="Helical backbone' metal receptor"/>
    <property type="match status" value="1"/>
</dbReference>
<proteinExistence type="inferred from homology"/>
<comment type="caution">
    <text evidence="4">The sequence shown here is derived from an EMBL/GenBank/DDBJ whole genome shotgun (WGS) entry which is preliminary data.</text>
</comment>
<evidence type="ECO:0000313" key="5">
    <source>
        <dbReference type="Proteomes" id="UP000767291"/>
    </source>
</evidence>
<evidence type="ECO:0000313" key="4">
    <source>
        <dbReference type="EMBL" id="MBP1855531.1"/>
    </source>
</evidence>
<dbReference type="EMBL" id="JAGGJX010000003">
    <property type="protein sequence ID" value="MBP1855531.1"/>
    <property type="molecule type" value="Genomic_DNA"/>
</dbReference>
<dbReference type="InterPro" id="IPR002491">
    <property type="entry name" value="ABC_transptr_periplasmic_BD"/>
</dbReference>
<evidence type="ECO:0000259" key="3">
    <source>
        <dbReference type="PROSITE" id="PS50983"/>
    </source>
</evidence>
<feature type="signal peptide" evidence="2">
    <location>
        <begin position="1"/>
        <end position="24"/>
    </location>
</feature>
<evidence type="ECO:0000256" key="2">
    <source>
        <dbReference type="SAM" id="SignalP"/>
    </source>
</evidence>
<dbReference type="PROSITE" id="PS50983">
    <property type="entry name" value="FE_B12_PBP"/>
    <property type="match status" value="1"/>
</dbReference>
<protein>
    <submittedName>
        <fullName evidence="4">Iron complex transport system substrate-binding protein</fullName>
    </submittedName>
</protein>
<dbReference type="PANTHER" id="PTHR30535">
    <property type="entry name" value="VITAMIN B12-BINDING PROTEIN"/>
    <property type="match status" value="1"/>
</dbReference>
<reference evidence="4 5" key="1">
    <citation type="submission" date="2021-03" db="EMBL/GenBank/DDBJ databases">
        <title>Genomic Encyclopedia of Type Strains, Phase IV (KMG-IV): sequencing the most valuable type-strain genomes for metagenomic binning, comparative biology and taxonomic classification.</title>
        <authorList>
            <person name="Goeker M."/>
        </authorList>
    </citation>
    <scope>NUCLEOTIDE SEQUENCE [LARGE SCALE GENOMIC DNA]</scope>
    <source>
        <strain evidence="4 5">DSM 1289</strain>
    </source>
</reference>
<feature type="chain" id="PRO_5047329910" evidence="2">
    <location>
        <begin position="25"/>
        <end position="345"/>
    </location>
</feature>
<sequence>MFKKYMTLFIGAVFILILPGCSQSSQNDNKENQNIGVHQQEDNSKQSKENYPIKLNVYTNEGNEVAQTIYKEPKKVVIVGQAMAELMIEFGLQDRVVGVGYLDQSFSKYEDEISKMPVMSKSWPSVESIIALQPDIIYAMSSSFKEDRVGDISFWNERGIPTLPAVNFTIGRSIDEYIKDIENFGKTFNIERETNKYLKEQNERIDKVKEVTKKAYNKPSVLLVASAGRENYDYYPRSGCVIDEVIEDTGGKYVELSKDSYMEMSTESIIAANPEKIIITEFQGSNSEEIKNKLIYNKKLQNVTAIKTGNVMVADYTNAIRGSLELSGLYKDVAEFIHPELFGGN</sequence>
<accession>A0ABS4ECA6</accession>
<evidence type="ECO:0000256" key="1">
    <source>
        <dbReference type="ARBA" id="ARBA00008814"/>
    </source>
</evidence>
<organism evidence="4 5">
    <name type="scientific">Metaclostridioides mangenotii</name>
    <dbReference type="NCBI Taxonomy" id="1540"/>
    <lineage>
        <taxon>Bacteria</taxon>
        <taxon>Bacillati</taxon>
        <taxon>Bacillota</taxon>
        <taxon>Clostridia</taxon>
        <taxon>Peptostreptococcales</taxon>
        <taxon>Peptostreptococcaceae</taxon>
        <taxon>Metaclostridioides</taxon>
    </lineage>
</organism>
<keyword evidence="2" id="KW-0732">Signal</keyword>
<dbReference type="Pfam" id="PF01497">
    <property type="entry name" value="Peripla_BP_2"/>
    <property type="match status" value="1"/>
</dbReference>
<dbReference type="InterPro" id="IPR050902">
    <property type="entry name" value="ABC_Transporter_SBP"/>
</dbReference>
<feature type="domain" description="Fe/B12 periplasmic-binding" evidence="3">
    <location>
        <begin position="75"/>
        <end position="341"/>
    </location>
</feature>
<dbReference type="Proteomes" id="UP000767291">
    <property type="component" value="Unassembled WGS sequence"/>
</dbReference>
<dbReference type="RefSeq" id="WP_209456953.1">
    <property type="nucleotide sequence ID" value="NZ_BAAACS010000011.1"/>
</dbReference>
<comment type="similarity">
    <text evidence="1">Belongs to the bacterial solute-binding protein 8 family.</text>
</comment>
<name>A0ABS4ECA6_9FIRM</name>
<gene>
    <name evidence="4" type="ORF">J2Z43_001926</name>
</gene>